<proteinExistence type="predicted"/>
<keyword evidence="1" id="KW-0812">Transmembrane</keyword>
<keyword evidence="3" id="KW-1185">Reference proteome</keyword>
<gene>
    <name evidence="2" type="ORF">H5410_046516</name>
</gene>
<keyword evidence="1" id="KW-0472">Membrane</keyword>
<name>A0A9J5XEH2_SOLCO</name>
<evidence type="ECO:0000313" key="2">
    <source>
        <dbReference type="EMBL" id="KAG5586082.1"/>
    </source>
</evidence>
<sequence>MCCEGPFGELVEIADIFGDPLFGQFHRLPALAFSLFTLSALEQMAISRLIGDSPTGLDDLQAFISLFFLAALFLLAM</sequence>
<accession>A0A9J5XEH2</accession>
<dbReference type="Proteomes" id="UP000824120">
    <property type="component" value="Chromosome 9"/>
</dbReference>
<comment type="caution">
    <text evidence="2">The sequence shown here is derived from an EMBL/GenBank/DDBJ whole genome shotgun (WGS) entry which is preliminary data.</text>
</comment>
<dbReference type="EMBL" id="JACXVP010000009">
    <property type="protein sequence ID" value="KAG5586082.1"/>
    <property type="molecule type" value="Genomic_DNA"/>
</dbReference>
<evidence type="ECO:0000256" key="1">
    <source>
        <dbReference type="SAM" id="Phobius"/>
    </source>
</evidence>
<protein>
    <submittedName>
        <fullName evidence="2">Uncharacterized protein</fullName>
    </submittedName>
</protein>
<feature type="transmembrane region" description="Helical" evidence="1">
    <location>
        <begin position="60"/>
        <end position="76"/>
    </location>
</feature>
<evidence type="ECO:0000313" key="3">
    <source>
        <dbReference type="Proteomes" id="UP000824120"/>
    </source>
</evidence>
<organism evidence="2 3">
    <name type="scientific">Solanum commersonii</name>
    <name type="common">Commerson's wild potato</name>
    <name type="synonym">Commerson's nightshade</name>
    <dbReference type="NCBI Taxonomy" id="4109"/>
    <lineage>
        <taxon>Eukaryota</taxon>
        <taxon>Viridiplantae</taxon>
        <taxon>Streptophyta</taxon>
        <taxon>Embryophyta</taxon>
        <taxon>Tracheophyta</taxon>
        <taxon>Spermatophyta</taxon>
        <taxon>Magnoliopsida</taxon>
        <taxon>eudicotyledons</taxon>
        <taxon>Gunneridae</taxon>
        <taxon>Pentapetalae</taxon>
        <taxon>asterids</taxon>
        <taxon>lamiids</taxon>
        <taxon>Solanales</taxon>
        <taxon>Solanaceae</taxon>
        <taxon>Solanoideae</taxon>
        <taxon>Solaneae</taxon>
        <taxon>Solanum</taxon>
    </lineage>
</organism>
<reference evidence="2 3" key="1">
    <citation type="submission" date="2020-09" db="EMBL/GenBank/DDBJ databases">
        <title>De no assembly of potato wild relative species, Solanum commersonii.</title>
        <authorList>
            <person name="Cho K."/>
        </authorList>
    </citation>
    <scope>NUCLEOTIDE SEQUENCE [LARGE SCALE GENOMIC DNA]</scope>
    <source>
        <strain evidence="2">LZ3.2</strain>
        <tissue evidence="2">Leaf</tissue>
    </source>
</reference>
<keyword evidence="1" id="KW-1133">Transmembrane helix</keyword>
<dbReference type="AlphaFoldDB" id="A0A9J5XEH2"/>